<comment type="caution">
    <text evidence="8">The sequence shown here is derived from an EMBL/GenBank/DDBJ whole genome shotgun (WGS) entry which is preliminary data.</text>
</comment>
<reference evidence="8 9" key="1">
    <citation type="journal article" date="2021" name="Sci. Rep.">
        <title>The distribution of antibiotic resistance genes in chicken gut microbiota commensals.</title>
        <authorList>
            <person name="Juricova H."/>
            <person name="Matiasovicova J."/>
            <person name="Kubasova T."/>
            <person name="Cejkova D."/>
            <person name="Rychlik I."/>
        </authorList>
    </citation>
    <scope>NUCLEOTIDE SEQUENCE [LARGE SCALE GENOMIC DNA]</scope>
    <source>
        <strain evidence="8 9">An829</strain>
    </source>
</reference>
<evidence type="ECO:0000256" key="3">
    <source>
        <dbReference type="ARBA" id="ARBA00022723"/>
    </source>
</evidence>
<evidence type="ECO:0000256" key="1">
    <source>
        <dbReference type="ARBA" id="ARBA00001965"/>
    </source>
</evidence>
<dbReference type="Gene3D" id="2.20.28.10">
    <property type="match status" value="1"/>
</dbReference>
<keyword evidence="4 6" id="KW-0249">Electron transport</keyword>
<dbReference type="SUPFAM" id="SSF57802">
    <property type="entry name" value="Rubredoxin-like"/>
    <property type="match status" value="1"/>
</dbReference>
<evidence type="ECO:0000259" key="7">
    <source>
        <dbReference type="PROSITE" id="PS50903"/>
    </source>
</evidence>
<keyword evidence="3 6" id="KW-0479">Metal-binding</keyword>
<evidence type="ECO:0000313" key="9">
    <source>
        <dbReference type="Proteomes" id="UP000715095"/>
    </source>
</evidence>
<evidence type="ECO:0000256" key="2">
    <source>
        <dbReference type="ARBA" id="ARBA00022448"/>
    </source>
</evidence>
<dbReference type="PANTHER" id="PTHR47627">
    <property type="entry name" value="RUBREDOXIN"/>
    <property type="match status" value="1"/>
</dbReference>
<evidence type="ECO:0000256" key="4">
    <source>
        <dbReference type="ARBA" id="ARBA00022982"/>
    </source>
</evidence>
<dbReference type="EMBL" id="JACJJC010000004">
    <property type="protein sequence ID" value="MBM6703623.1"/>
    <property type="molecule type" value="Genomic_DNA"/>
</dbReference>
<dbReference type="InterPro" id="IPR024934">
    <property type="entry name" value="Rubredoxin-like_dom"/>
</dbReference>
<evidence type="ECO:0000256" key="5">
    <source>
        <dbReference type="ARBA" id="ARBA00023004"/>
    </source>
</evidence>
<keyword evidence="2" id="KW-0813">Transport</keyword>
<keyword evidence="5 6" id="KW-0408">Iron</keyword>
<dbReference type="PANTHER" id="PTHR47627:SF1">
    <property type="entry name" value="RUBREDOXIN-1-RELATED"/>
    <property type="match status" value="1"/>
</dbReference>
<dbReference type="InterPro" id="IPR024935">
    <property type="entry name" value="Rubredoxin_dom"/>
</dbReference>
<dbReference type="RefSeq" id="WP_205102094.1">
    <property type="nucleotide sequence ID" value="NZ_JACJJC010000004.1"/>
</dbReference>
<comment type="similarity">
    <text evidence="6">Belongs to the rubredoxin family.</text>
</comment>
<name>A0ABS2DQJ8_9BURK</name>
<proteinExistence type="inferred from homology"/>
<feature type="domain" description="Rubredoxin-like" evidence="7">
    <location>
        <begin position="40"/>
        <end position="91"/>
    </location>
</feature>
<dbReference type="Proteomes" id="UP000715095">
    <property type="component" value="Unassembled WGS sequence"/>
</dbReference>
<dbReference type="PROSITE" id="PS50903">
    <property type="entry name" value="RUBREDOXIN_LIKE"/>
    <property type="match status" value="1"/>
</dbReference>
<organism evidence="8 9">
    <name type="scientific">Sutterella massiliensis</name>
    <dbReference type="NCBI Taxonomy" id="1816689"/>
    <lineage>
        <taxon>Bacteria</taxon>
        <taxon>Pseudomonadati</taxon>
        <taxon>Pseudomonadota</taxon>
        <taxon>Betaproteobacteria</taxon>
        <taxon>Burkholderiales</taxon>
        <taxon>Sutterellaceae</taxon>
        <taxon>Sutterella</taxon>
    </lineage>
</organism>
<protein>
    <recommendedName>
        <fullName evidence="6">Rubredoxin</fullName>
    </recommendedName>
</protein>
<dbReference type="Pfam" id="PF00301">
    <property type="entry name" value="Rubredoxin"/>
    <property type="match status" value="1"/>
</dbReference>
<comment type="cofactor">
    <cofactor evidence="1 6">
        <name>Fe(3+)</name>
        <dbReference type="ChEBI" id="CHEBI:29034"/>
    </cofactor>
</comment>
<sequence>MTDANEKSGQAEKCNAPNLAQGRDILRLLDEAANERAAGAARMQCRVCWYIYDPEEGCPAWDIEPGTPFSALPEEFTCPDCGQPKSAFLPAED</sequence>
<gene>
    <name evidence="8" type="ORF">H6A60_03860</name>
</gene>
<evidence type="ECO:0000313" key="8">
    <source>
        <dbReference type="EMBL" id="MBM6703623.1"/>
    </source>
</evidence>
<evidence type="ECO:0000256" key="6">
    <source>
        <dbReference type="RuleBase" id="RU003820"/>
    </source>
</evidence>
<dbReference type="PRINTS" id="PR00163">
    <property type="entry name" value="RUBREDOXIN"/>
</dbReference>
<accession>A0ABS2DQJ8</accession>
<keyword evidence="9" id="KW-1185">Reference proteome</keyword>
<dbReference type="InterPro" id="IPR050526">
    <property type="entry name" value="Rubredoxin_ET"/>
</dbReference>
<dbReference type="CDD" id="cd00730">
    <property type="entry name" value="rubredoxin"/>
    <property type="match status" value="1"/>
</dbReference>